<reference evidence="6 7" key="1">
    <citation type="submission" date="2019-09" db="EMBL/GenBank/DDBJ databases">
        <title>Wenzhouxiangella sp. Genome sequencing and assembly.</title>
        <authorList>
            <person name="Zhang R."/>
        </authorList>
    </citation>
    <scope>NUCLEOTIDE SEQUENCE [LARGE SCALE GENOMIC DNA]</scope>
    <source>
        <strain evidence="6 7">W260</strain>
    </source>
</reference>
<accession>A0A5N0T6L6</accession>
<keyword evidence="2 6" id="KW-0378">Hydrolase</keyword>
<dbReference type="Pfam" id="PF08386">
    <property type="entry name" value="Abhydrolase_4"/>
    <property type="match status" value="1"/>
</dbReference>
<evidence type="ECO:0000259" key="4">
    <source>
        <dbReference type="Pfam" id="PF00561"/>
    </source>
</evidence>
<dbReference type="EMBL" id="VYXP01000011">
    <property type="protein sequence ID" value="KAA9129777.1"/>
    <property type="molecule type" value="Genomic_DNA"/>
</dbReference>
<evidence type="ECO:0000256" key="2">
    <source>
        <dbReference type="ARBA" id="ARBA00022801"/>
    </source>
</evidence>
<evidence type="ECO:0000256" key="3">
    <source>
        <dbReference type="SAM" id="SignalP"/>
    </source>
</evidence>
<dbReference type="PANTHER" id="PTHR43248:SF25">
    <property type="entry name" value="AB HYDROLASE-1 DOMAIN-CONTAINING PROTEIN-RELATED"/>
    <property type="match status" value="1"/>
</dbReference>
<dbReference type="InterPro" id="IPR051601">
    <property type="entry name" value="Serine_prot/Carboxylest_S33"/>
</dbReference>
<evidence type="ECO:0000313" key="7">
    <source>
        <dbReference type="Proteomes" id="UP000325372"/>
    </source>
</evidence>
<dbReference type="GO" id="GO:0008233">
    <property type="term" value="F:peptidase activity"/>
    <property type="evidence" value="ECO:0007669"/>
    <property type="project" value="InterPro"/>
</dbReference>
<comment type="similarity">
    <text evidence="1">Belongs to the peptidase S33 family.</text>
</comment>
<gene>
    <name evidence="6" type="ORF">F3N42_14075</name>
</gene>
<evidence type="ECO:0000313" key="6">
    <source>
        <dbReference type="EMBL" id="KAA9129777.1"/>
    </source>
</evidence>
<name>A0A5N0T6L6_9GAMM</name>
<dbReference type="Gene3D" id="3.40.50.1820">
    <property type="entry name" value="alpha/beta hydrolase"/>
    <property type="match status" value="1"/>
</dbReference>
<organism evidence="6 7">
    <name type="scientific">Marinihelvus fidelis</name>
    <dbReference type="NCBI Taxonomy" id="2613842"/>
    <lineage>
        <taxon>Bacteria</taxon>
        <taxon>Pseudomonadati</taxon>
        <taxon>Pseudomonadota</taxon>
        <taxon>Gammaproteobacteria</taxon>
        <taxon>Chromatiales</taxon>
        <taxon>Wenzhouxiangellaceae</taxon>
        <taxon>Marinihelvus</taxon>
    </lineage>
</organism>
<evidence type="ECO:0000259" key="5">
    <source>
        <dbReference type="Pfam" id="PF08386"/>
    </source>
</evidence>
<feature type="chain" id="PRO_5024343391" evidence="3">
    <location>
        <begin position="28"/>
        <end position="493"/>
    </location>
</feature>
<feature type="domain" description="Peptidase S33 tripeptidyl aminopeptidase-like C-terminal" evidence="5">
    <location>
        <begin position="377"/>
        <end position="475"/>
    </location>
</feature>
<dbReference type="InterPro" id="IPR002410">
    <property type="entry name" value="Peptidase_S33"/>
</dbReference>
<protein>
    <submittedName>
        <fullName evidence="6">Alpha/beta hydrolase</fullName>
    </submittedName>
</protein>
<proteinExistence type="inferred from homology"/>
<evidence type="ECO:0000256" key="1">
    <source>
        <dbReference type="ARBA" id="ARBA00010088"/>
    </source>
</evidence>
<dbReference type="PRINTS" id="PR00793">
    <property type="entry name" value="PROAMNOPTASE"/>
</dbReference>
<dbReference type="AlphaFoldDB" id="A0A5N0T6L6"/>
<comment type="caution">
    <text evidence="6">The sequence shown here is derived from an EMBL/GenBank/DDBJ whole genome shotgun (WGS) entry which is preliminary data.</text>
</comment>
<dbReference type="GO" id="GO:0006508">
    <property type="term" value="P:proteolysis"/>
    <property type="evidence" value="ECO:0007669"/>
    <property type="project" value="InterPro"/>
</dbReference>
<dbReference type="InterPro" id="IPR000073">
    <property type="entry name" value="AB_hydrolase_1"/>
</dbReference>
<keyword evidence="7" id="KW-1185">Reference proteome</keyword>
<dbReference type="Proteomes" id="UP000325372">
    <property type="component" value="Unassembled WGS sequence"/>
</dbReference>
<dbReference type="SUPFAM" id="SSF53474">
    <property type="entry name" value="alpha/beta-Hydrolases"/>
    <property type="match status" value="1"/>
</dbReference>
<feature type="signal peptide" evidence="3">
    <location>
        <begin position="1"/>
        <end position="27"/>
    </location>
</feature>
<dbReference type="InterPro" id="IPR029058">
    <property type="entry name" value="AB_hydrolase_fold"/>
</dbReference>
<feature type="domain" description="AB hydrolase-1" evidence="4">
    <location>
        <begin position="89"/>
        <end position="243"/>
    </location>
</feature>
<dbReference type="InterPro" id="IPR013595">
    <property type="entry name" value="Pept_S33_TAP-like_C"/>
</dbReference>
<keyword evidence="3" id="KW-0732">Signal</keyword>
<dbReference type="PANTHER" id="PTHR43248">
    <property type="entry name" value="2-SUCCINYL-6-HYDROXY-2,4-CYCLOHEXADIENE-1-CARBOXYLATE SYNTHASE"/>
    <property type="match status" value="1"/>
</dbReference>
<dbReference type="Pfam" id="PF00561">
    <property type="entry name" value="Abhydrolase_1"/>
    <property type="match status" value="1"/>
</dbReference>
<sequence>MRTNTMKKVTLAATCLAIAAITPTAWALPDGNTIEFSNCMLSMPGSPATAAARCGRLEVPENPDEPGGRMISLHIAVADASDPQPEADPLFFFAGGPGQAATETWPMIRGSLRGINKTRDIVMIDQRGTGGSNKLQCPAEDMPDLNAEVDFDEIARLARECLAGLDADTRYYTTTIAAGDVDAVRRAMGYEQVNIMGVSYGTRAAQVYLREFPDRVRTMTLDSVVPMQLALGQEHALMLDSALNRVLDDCAADAACRERFPDPRQGLARLLADLRSNPRSITIINPVTGEQEPLTVTAETLAVAIRFLSYSSESQAVLPLLLHEAVTEDRLDRLATQAMMVVGNLGEMIARGMEMSVMCAEDYPFMNFGADYSDTLIGNLMLKGIQAQCREWPAGKVPDDFHEPFQAELPVLLLSGERDPVTPPAYATRAAAAYPNHLDLVADGLGHSVLRNVCLQQVATDFITTGSVDEVDTACVDDIEGSPFFTTLLGPEP</sequence>